<evidence type="ECO:0000256" key="1">
    <source>
        <dbReference type="SAM" id="Phobius"/>
    </source>
</evidence>
<name>A0AAU7FMK9_9BACI</name>
<reference evidence="2" key="1">
    <citation type="submission" date="2024-05" db="EMBL/GenBank/DDBJ databases">
        <authorList>
            <person name="Liu Z."/>
        </authorList>
    </citation>
    <scope>NUCLEOTIDE SEQUENCE</scope>
    <source>
        <strain evidence="2">BS1807G30</strain>
    </source>
</reference>
<keyword evidence="1" id="KW-0472">Membrane</keyword>
<organism evidence="2">
    <name type="scientific">Bacillus sp. BS1807G30</name>
    <dbReference type="NCBI Taxonomy" id="3153756"/>
    <lineage>
        <taxon>Bacteria</taxon>
        <taxon>Bacillati</taxon>
        <taxon>Bacillota</taxon>
        <taxon>Bacilli</taxon>
        <taxon>Bacillales</taxon>
        <taxon>Bacillaceae</taxon>
        <taxon>Bacillus</taxon>
    </lineage>
</organism>
<sequence>MNNYLSIGFTLYHSFIHQHEVKVTEPNKGKRTLLSKFIYILIPKLTSEIVLDPFMIKYRKSYKKGVHTVRSVQPFYKILLTLFFSSILLSLFVCLYPPIQGEPAFMMLYTPIFFVYYFIFAVPLQLLFSLQPKAFHPLYLAAYLLIAMIVMLFVMDGIESSTSLPIMIVSSLIYWTCDSFIHQRMHKKTPNV</sequence>
<feature type="transmembrane region" description="Helical" evidence="1">
    <location>
        <begin position="140"/>
        <end position="158"/>
    </location>
</feature>
<protein>
    <submittedName>
        <fullName evidence="2">UPF0715 family protein</fullName>
    </submittedName>
</protein>
<dbReference type="AlphaFoldDB" id="A0AAU7FMK9"/>
<proteinExistence type="predicted"/>
<feature type="transmembrane region" description="Helical" evidence="1">
    <location>
        <begin position="75"/>
        <end position="99"/>
    </location>
</feature>
<accession>A0AAU7FMK9</accession>
<dbReference type="EMBL" id="CP157353">
    <property type="protein sequence ID" value="XBM04698.1"/>
    <property type="molecule type" value="Genomic_DNA"/>
</dbReference>
<dbReference type="RefSeq" id="WP_317328699.1">
    <property type="nucleotide sequence ID" value="NZ_CP157353.1"/>
</dbReference>
<feature type="transmembrane region" description="Helical" evidence="1">
    <location>
        <begin position="164"/>
        <end position="181"/>
    </location>
</feature>
<evidence type="ECO:0000313" key="2">
    <source>
        <dbReference type="EMBL" id="XBM04698.1"/>
    </source>
</evidence>
<keyword evidence="1" id="KW-1133">Transmembrane helix</keyword>
<feature type="transmembrane region" description="Helical" evidence="1">
    <location>
        <begin position="105"/>
        <end position="128"/>
    </location>
</feature>
<keyword evidence="1" id="KW-0812">Transmembrane</keyword>
<gene>
    <name evidence="2" type="ORF">ABG082_02720</name>
</gene>